<reference evidence="3" key="1">
    <citation type="submission" date="2017-02" db="EMBL/GenBank/DDBJ databases">
        <authorList>
            <person name="Varghese N."/>
            <person name="Submissions S."/>
        </authorList>
    </citation>
    <scope>NUCLEOTIDE SEQUENCE [LARGE SCALE GENOMIC DNA]</scope>
    <source>
        <strain evidence="3">ATCC BAA-34</strain>
    </source>
</reference>
<feature type="domain" description="DUF1858" evidence="1">
    <location>
        <begin position="8"/>
        <end position="60"/>
    </location>
</feature>
<sequence>MAQAAAKITKDMTFLEMLRTYPETAKVLKKYNLACASCMGAQSEPIDLGAINHGLDPELLLADLNAAVK</sequence>
<dbReference type="Pfam" id="PF08984">
    <property type="entry name" value="DUF1858"/>
    <property type="match status" value="1"/>
</dbReference>
<gene>
    <name evidence="2" type="ORF">SAMN02745119_02205</name>
</gene>
<evidence type="ECO:0000313" key="2">
    <source>
        <dbReference type="EMBL" id="SJZ97503.1"/>
    </source>
</evidence>
<keyword evidence="3" id="KW-1185">Reference proteome</keyword>
<dbReference type="RefSeq" id="WP_078790480.1">
    <property type="nucleotide sequence ID" value="NZ_FUWR01000011.1"/>
</dbReference>
<dbReference type="InterPro" id="IPR038062">
    <property type="entry name" value="ScdA-like_N_sf"/>
</dbReference>
<dbReference type="NCBIfam" id="TIGR03980">
    <property type="entry name" value="prismane_assoc"/>
    <property type="match status" value="1"/>
</dbReference>
<protein>
    <submittedName>
        <fullName evidence="2">Hybrid cluster protein-associated redox disulfide domain-containing protein</fullName>
    </submittedName>
</protein>
<evidence type="ECO:0000259" key="1">
    <source>
        <dbReference type="Pfam" id="PF08984"/>
    </source>
</evidence>
<dbReference type="STRING" id="115783.SAMN02745119_02205"/>
<organism evidence="2 3">
    <name type="scientific">Trichlorobacter thiogenes</name>
    <dbReference type="NCBI Taxonomy" id="115783"/>
    <lineage>
        <taxon>Bacteria</taxon>
        <taxon>Pseudomonadati</taxon>
        <taxon>Thermodesulfobacteriota</taxon>
        <taxon>Desulfuromonadia</taxon>
        <taxon>Geobacterales</taxon>
        <taxon>Geobacteraceae</taxon>
        <taxon>Trichlorobacter</taxon>
    </lineage>
</organism>
<dbReference type="OrthoDB" id="5397989at2"/>
<dbReference type="InterPro" id="IPR023883">
    <property type="entry name" value="CHP03980_redox-disulphide"/>
</dbReference>
<dbReference type="Proteomes" id="UP000190102">
    <property type="component" value="Unassembled WGS sequence"/>
</dbReference>
<name>A0A1T4Q136_9BACT</name>
<dbReference type="Gene3D" id="1.10.3910.10">
    <property type="entry name" value="SP0561-like"/>
    <property type="match status" value="1"/>
</dbReference>
<dbReference type="EMBL" id="FUWR01000011">
    <property type="protein sequence ID" value="SJZ97503.1"/>
    <property type="molecule type" value="Genomic_DNA"/>
</dbReference>
<dbReference type="InterPro" id="IPR015077">
    <property type="entry name" value="DUF1858"/>
</dbReference>
<dbReference type="PANTHER" id="PTHR39341:SF1">
    <property type="entry name" value="DUF1858 DOMAIN-CONTAINING PROTEIN"/>
    <property type="match status" value="1"/>
</dbReference>
<dbReference type="SUPFAM" id="SSF140683">
    <property type="entry name" value="SP0561-like"/>
    <property type="match status" value="1"/>
</dbReference>
<accession>A0A1T4Q136</accession>
<dbReference type="AlphaFoldDB" id="A0A1T4Q136"/>
<evidence type="ECO:0000313" key="3">
    <source>
        <dbReference type="Proteomes" id="UP000190102"/>
    </source>
</evidence>
<proteinExistence type="predicted"/>
<dbReference type="PANTHER" id="PTHR39341">
    <property type="entry name" value="BSL7085 PROTEIN"/>
    <property type="match status" value="1"/>
</dbReference>